<evidence type="ECO:0000313" key="2">
    <source>
        <dbReference type="Proteomes" id="UP001501469"/>
    </source>
</evidence>
<dbReference type="EMBL" id="BAABDK010000017">
    <property type="protein sequence ID" value="GAA4038268.1"/>
    <property type="molecule type" value="Genomic_DNA"/>
</dbReference>
<sequence length="267" mass="29392">MFLALAGCSKNKTERQLYEDETSGFIYTTYKTSSLVTVGAMVKVYNVQRPDSIPAIRPEYAHALLGYMWAVAGKPVMAFAEASILEGNPDEEMQFLASSLRSITMYQHGWNALAKQEADRGNGLLKRSSSSNIKTEATVFYLLVAIAKMQEGKFDEAKLYWAGFATQTGIDWPYALTDAAADLRGGQPQRGLQKLKVISQDPAVPEPLRVELAARLTTLEAHTGNVNSPLFWPNLISAAVLAELKRTNNEGIGKLVKMVEDVKKKLS</sequence>
<comment type="caution">
    <text evidence="1">The sequence shown here is derived from an EMBL/GenBank/DDBJ whole genome shotgun (WGS) entry which is preliminary data.</text>
</comment>
<evidence type="ECO:0000313" key="1">
    <source>
        <dbReference type="EMBL" id="GAA4038268.1"/>
    </source>
</evidence>
<proteinExistence type="predicted"/>
<gene>
    <name evidence="1" type="ORF">GCM10022409_24630</name>
</gene>
<reference evidence="2" key="1">
    <citation type="journal article" date="2019" name="Int. J. Syst. Evol. Microbiol.">
        <title>The Global Catalogue of Microorganisms (GCM) 10K type strain sequencing project: providing services to taxonomists for standard genome sequencing and annotation.</title>
        <authorList>
            <consortium name="The Broad Institute Genomics Platform"/>
            <consortium name="The Broad Institute Genome Sequencing Center for Infectious Disease"/>
            <person name="Wu L."/>
            <person name="Ma J."/>
        </authorList>
    </citation>
    <scope>NUCLEOTIDE SEQUENCE [LARGE SCALE GENOMIC DNA]</scope>
    <source>
        <strain evidence="2">JCM 17225</strain>
    </source>
</reference>
<organism evidence="1 2">
    <name type="scientific">Hymenobacter glaciei</name>
    <dbReference type="NCBI Taxonomy" id="877209"/>
    <lineage>
        <taxon>Bacteria</taxon>
        <taxon>Pseudomonadati</taxon>
        <taxon>Bacteroidota</taxon>
        <taxon>Cytophagia</taxon>
        <taxon>Cytophagales</taxon>
        <taxon>Hymenobacteraceae</taxon>
        <taxon>Hymenobacter</taxon>
    </lineage>
</organism>
<keyword evidence="2" id="KW-1185">Reference proteome</keyword>
<protein>
    <submittedName>
        <fullName evidence="1">Uncharacterized protein</fullName>
    </submittedName>
</protein>
<name>A0ABP7U978_9BACT</name>
<dbReference type="Proteomes" id="UP001501469">
    <property type="component" value="Unassembled WGS sequence"/>
</dbReference>
<accession>A0ABP7U978</accession>